<dbReference type="eggNOG" id="COG1104">
    <property type="taxonomic scope" value="Bacteria"/>
</dbReference>
<accession>U4TXB3</accession>
<dbReference type="HOGENOM" id="CLU_003433_0_0_9"/>
<dbReference type="Proteomes" id="UP000030647">
    <property type="component" value="Unassembled WGS sequence"/>
</dbReference>
<evidence type="ECO:0000256" key="1">
    <source>
        <dbReference type="ARBA" id="ARBA00001933"/>
    </source>
</evidence>
<evidence type="ECO:0000256" key="5">
    <source>
        <dbReference type="ARBA" id="ARBA00023004"/>
    </source>
</evidence>
<sequence length="394" mass="43083">MLNNLIYFDNSATTKIDPAVLATYDAISNDYFGNPSSLHAVGTKANDMLQASRSQIAQLIGAEPDEIFFTSGGTEGDNWIIKGTAIEKREFGNHLITTAIEHPAVINTMKQLEKLGFRVTYLPVDKNGFIDPQMLANAITDQTILVSTMVVNNEIGAIQPIHEVAKVLADYPTIHFHVDAVQAVGKGLHDLIRDPRVDFATFSGHKFHAPRGTGFIYAKRGRKIAPLLTGGGQESDWRSGTENTPAIGAMAKALRLLLTNEDANVAQQAAVRKRILNHLQQYPDVTIFSPATNQFAPHILCFALPGVRGETIVHAFEDHDIYISTTSACSSKKGTESSTLKAMQVPERIATSAVRVSLDEHNTLAEADEFNRVFDILYKKFAKLRTTVTAAHSA</sequence>
<dbReference type="SUPFAM" id="SSF53383">
    <property type="entry name" value="PLP-dependent transferases"/>
    <property type="match status" value="1"/>
</dbReference>
<dbReference type="AlphaFoldDB" id="U4TXB3"/>
<dbReference type="PANTHER" id="PTHR11601:SF50">
    <property type="entry name" value="CYSTEINE DESULFURASE ISCS 2-RELATED"/>
    <property type="match status" value="1"/>
</dbReference>
<dbReference type="STRING" id="1231336.L248_0132"/>
<dbReference type="InterPro" id="IPR015422">
    <property type="entry name" value="PyrdxlP-dep_Trfase_small"/>
</dbReference>
<dbReference type="PROSITE" id="PS00595">
    <property type="entry name" value="AA_TRANSFER_CLASS_5"/>
    <property type="match status" value="1"/>
</dbReference>
<dbReference type="Gene3D" id="3.90.1150.10">
    <property type="entry name" value="Aspartate Aminotransferase, domain 1"/>
    <property type="match status" value="1"/>
</dbReference>
<dbReference type="InterPro" id="IPR000192">
    <property type="entry name" value="Aminotrans_V_dom"/>
</dbReference>
<organism evidence="9 10">
    <name type="scientific">Schleiferilactobacillus shenzhenensis LY-73</name>
    <dbReference type="NCBI Taxonomy" id="1231336"/>
    <lineage>
        <taxon>Bacteria</taxon>
        <taxon>Bacillati</taxon>
        <taxon>Bacillota</taxon>
        <taxon>Bacilli</taxon>
        <taxon>Lactobacillales</taxon>
        <taxon>Lactobacillaceae</taxon>
        <taxon>Schleiferilactobacillus</taxon>
    </lineage>
</organism>
<dbReference type="InterPro" id="IPR016454">
    <property type="entry name" value="Cysteine_dSase"/>
</dbReference>
<keyword evidence="4" id="KW-0663">Pyridoxal phosphate</keyword>
<reference evidence="10" key="1">
    <citation type="journal article" date="2013" name="Genome Announc.">
        <title>Whole-Genome Sequencing of Lactobacillus shenzhenensis Strain LY-73T.</title>
        <authorList>
            <person name="Lin Z."/>
            <person name="Liu Z."/>
            <person name="Yang R."/>
            <person name="Zou Y."/>
            <person name="Wan D."/>
            <person name="Chen J."/>
            <person name="Guo M."/>
            <person name="Zhao J."/>
            <person name="Fang C."/>
            <person name="Yang R."/>
            <person name="Liu F."/>
        </authorList>
    </citation>
    <scope>NUCLEOTIDE SEQUENCE [LARGE SCALE GENOMIC DNA]</scope>
    <source>
        <strain evidence="10">LY-73</strain>
    </source>
</reference>
<dbReference type="InterPro" id="IPR020578">
    <property type="entry name" value="Aminotrans_V_PyrdxlP_BS"/>
</dbReference>
<evidence type="ECO:0000256" key="7">
    <source>
        <dbReference type="RuleBase" id="RU004504"/>
    </source>
</evidence>
<evidence type="ECO:0000259" key="8">
    <source>
        <dbReference type="Pfam" id="PF00266"/>
    </source>
</evidence>
<evidence type="ECO:0000313" key="10">
    <source>
        <dbReference type="Proteomes" id="UP000030647"/>
    </source>
</evidence>
<comment type="similarity">
    <text evidence="2">Belongs to the class-V pyridoxal-phosphate-dependent aminotransferase family. NifS/IscS subfamily.</text>
</comment>
<gene>
    <name evidence="9" type="primary">iscS</name>
    <name evidence="9" type="ORF">L248_0132</name>
</gene>
<dbReference type="Gene3D" id="3.40.640.10">
    <property type="entry name" value="Type I PLP-dependent aspartate aminotransferase-like (Major domain)"/>
    <property type="match status" value="1"/>
</dbReference>
<evidence type="ECO:0000256" key="4">
    <source>
        <dbReference type="ARBA" id="ARBA00022898"/>
    </source>
</evidence>
<dbReference type="GO" id="GO:0031071">
    <property type="term" value="F:cysteine desulfurase activity"/>
    <property type="evidence" value="ECO:0007669"/>
    <property type="project" value="UniProtKB-ARBA"/>
</dbReference>
<keyword evidence="10" id="KW-1185">Reference proteome</keyword>
<dbReference type="InterPro" id="IPR015424">
    <property type="entry name" value="PyrdxlP-dep_Trfase"/>
</dbReference>
<dbReference type="EMBL" id="KI271582">
    <property type="protein sequence ID" value="ERL66453.1"/>
    <property type="molecule type" value="Genomic_DNA"/>
</dbReference>
<evidence type="ECO:0000256" key="3">
    <source>
        <dbReference type="ARBA" id="ARBA00022723"/>
    </source>
</evidence>
<evidence type="ECO:0000313" key="9">
    <source>
        <dbReference type="EMBL" id="ERL66453.1"/>
    </source>
</evidence>
<evidence type="ECO:0000256" key="6">
    <source>
        <dbReference type="ARBA" id="ARBA00023014"/>
    </source>
</evidence>
<evidence type="ECO:0000256" key="2">
    <source>
        <dbReference type="ARBA" id="ARBA00006490"/>
    </source>
</evidence>
<dbReference type="InterPro" id="IPR015421">
    <property type="entry name" value="PyrdxlP-dep_Trfase_major"/>
</dbReference>
<comment type="cofactor">
    <cofactor evidence="1 7">
        <name>pyridoxal 5'-phosphate</name>
        <dbReference type="ChEBI" id="CHEBI:597326"/>
    </cofactor>
</comment>
<feature type="domain" description="Aminotransferase class V" evidence="8">
    <location>
        <begin position="6"/>
        <end position="370"/>
    </location>
</feature>
<keyword evidence="6" id="KW-0411">Iron-sulfur</keyword>
<dbReference type="Gene3D" id="1.10.260.50">
    <property type="match status" value="1"/>
</dbReference>
<dbReference type="GO" id="GO:0046872">
    <property type="term" value="F:metal ion binding"/>
    <property type="evidence" value="ECO:0007669"/>
    <property type="project" value="UniProtKB-KW"/>
</dbReference>
<dbReference type="Pfam" id="PF00266">
    <property type="entry name" value="Aminotran_5"/>
    <property type="match status" value="1"/>
</dbReference>
<protein>
    <submittedName>
        <fullName evidence="9">IscS</fullName>
    </submittedName>
</protein>
<keyword evidence="5" id="KW-0408">Iron</keyword>
<dbReference type="GO" id="GO:0051536">
    <property type="term" value="F:iron-sulfur cluster binding"/>
    <property type="evidence" value="ECO:0007669"/>
    <property type="project" value="UniProtKB-KW"/>
</dbReference>
<proteinExistence type="inferred from homology"/>
<name>U4TXB3_9LACO</name>
<dbReference type="PANTHER" id="PTHR11601">
    <property type="entry name" value="CYSTEINE DESULFURYLASE FAMILY MEMBER"/>
    <property type="match status" value="1"/>
</dbReference>
<dbReference type="FunFam" id="3.40.640.10:FF:000084">
    <property type="entry name" value="IscS-like cysteine desulfurase"/>
    <property type="match status" value="1"/>
</dbReference>
<keyword evidence="3" id="KW-0479">Metal-binding</keyword>
<dbReference type="PIRSF" id="PIRSF005572">
    <property type="entry name" value="NifS"/>
    <property type="match status" value="1"/>
</dbReference>